<dbReference type="PANTHER" id="PTHR38703:SF1">
    <property type="entry name" value="ALLERGEN"/>
    <property type="match status" value="1"/>
</dbReference>
<feature type="region of interest" description="Disordered" evidence="1">
    <location>
        <begin position="69"/>
        <end position="98"/>
    </location>
</feature>
<evidence type="ECO:0000313" key="3">
    <source>
        <dbReference type="Proteomes" id="UP000799441"/>
    </source>
</evidence>
<name>A0A9P4Q8N3_9PEZI</name>
<feature type="compositionally biased region" description="Polar residues" evidence="1">
    <location>
        <begin position="35"/>
        <end position="44"/>
    </location>
</feature>
<keyword evidence="3" id="KW-1185">Reference proteome</keyword>
<dbReference type="Proteomes" id="UP000799441">
    <property type="component" value="Unassembled WGS sequence"/>
</dbReference>
<protein>
    <submittedName>
        <fullName evidence="2">Uncharacterized protein</fullName>
    </submittedName>
</protein>
<accession>A0A9P4Q8N3</accession>
<reference evidence="2" key="1">
    <citation type="journal article" date="2020" name="Stud. Mycol.">
        <title>101 Dothideomycetes genomes: a test case for predicting lifestyles and emergence of pathogens.</title>
        <authorList>
            <person name="Haridas S."/>
            <person name="Albert R."/>
            <person name="Binder M."/>
            <person name="Bloem J."/>
            <person name="Labutti K."/>
            <person name="Salamov A."/>
            <person name="Andreopoulos B."/>
            <person name="Baker S."/>
            <person name="Barry K."/>
            <person name="Bills G."/>
            <person name="Bluhm B."/>
            <person name="Cannon C."/>
            <person name="Castanera R."/>
            <person name="Culley D."/>
            <person name="Daum C."/>
            <person name="Ezra D."/>
            <person name="Gonzalez J."/>
            <person name="Henrissat B."/>
            <person name="Kuo A."/>
            <person name="Liang C."/>
            <person name="Lipzen A."/>
            <person name="Lutzoni F."/>
            <person name="Magnuson J."/>
            <person name="Mondo S."/>
            <person name="Nolan M."/>
            <person name="Ohm R."/>
            <person name="Pangilinan J."/>
            <person name="Park H.-J."/>
            <person name="Ramirez L."/>
            <person name="Alfaro M."/>
            <person name="Sun H."/>
            <person name="Tritt A."/>
            <person name="Yoshinaga Y."/>
            <person name="Zwiers L.-H."/>
            <person name="Turgeon B."/>
            <person name="Goodwin S."/>
            <person name="Spatafora J."/>
            <person name="Crous P."/>
            <person name="Grigoriev I."/>
        </authorList>
    </citation>
    <scope>NUCLEOTIDE SEQUENCE</scope>
    <source>
        <strain evidence="2">CBS 116435</strain>
    </source>
</reference>
<feature type="region of interest" description="Disordered" evidence="1">
    <location>
        <begin position="112"/>
        <end position="131"/>
    </location>
</feature>
<feature type="region of interest" description="Disordered" evidence="1">
    <location>
        <begin position="16"/>
        <end position="52"/>
    </location>
</feature>
<proteinExistence type="predicted"/>
<comment type="caution">
    <text evidence="2">The sequence shown here is derived from an EMBL/GenBank/DDBJ whole genome shotgun (WGS) entry which is preliminary data.</text>
</comment>
<gene>
    <name evidence="2" type="ORF">K431DRAFT_285083</name>
</gene>
<dbReference type="PANTHER" id="PTHR38703">
    <property type="entry name" value="CHROMOSOME 8, WHOLE GENOME SHOTGUN SEQUENCE"/>
    <property type="match status" value="1"/>
</dbReference>
<organism evidence="2 3">
    <name type="scientific">Polychaeton citri CBS 116435</name>
    <dbReference type="NCBI Taxonomy" id="1314669"/>
    <lineage>
        <taxon>Eukaryota</taxon>
        <taxon>Fungi</taxon>
        <taxon>Dikarya</taxon>
        <taxon>Ascomycota</taxon>
        <taxon>Pezizomycotina</taxon>
        <taxon>Dothideomycetes</taxon>
        <taxon>Dothideomycetidae</taxon>
        <taxon>Capnodiales</taxon>
        <taxon>Capnodiaceae</taxon>
        <taxon>Polychaeton</taxon>
    </lineage>
</organism>
<feature type="compositionally biased region" description="Basic and acidic residues" evidence="1">
    <location>
        <begin position="69"/>
        <end position="86"/>
    </location>
</feature>
<dbReference type="EMBL" id="MU003792">
    <property type="protein sequence ID" value="KAF2721253.1"/>
    <property type="molecule type" value="Genomic_DNA"/>
</dbReference>
<evidence type="ECO:0000256" key="1">
    <source>
        <dbReference type="SAM" id="MobiDB-lite"/>
    </source>
</evidence>
<sequence>MSSLLRKLRNFRKRRHIRRDKASHPDQIAVPHQNGYPQPSTGLREQTDARTHDGWATHASTEDLATDLNRLDIRDSSNRHRSDFTTDRNPAQPSSLAYHDTRLPGYEQAGEGAYDVADPSYSSGDEYPSQHRRSIAENYRGTDSDARLPDHNAITPGLQPRPGNTTVHERIAPAVTHETVHKEVHHVRQEHITRDIHHHHVVHRVLPLVDVETLPTRHFVPTETGLKEVSEREIPSHTTAMTMADYAAHRQKDNGHLAGRQELAPRML</sequence>
<evidence type="ECO:0000313" key="2">
    <source>
        <dbReference type="EMBL" id="KAF2721253.1"/>
    </source>
</evidence>
<dbReference type="AlphaFoldDB" id="A0A9P4Q8N3"/>